<accession>A0ABQ6BEW6</accession>
<dbReference type="Pfam" id="PF13692">
    <property type="entry name" value="Glyco_trans_1_4"/>
    <property type="match status" value="1"/>
</dbReference>
<evidence type="ECO:0000313" key="2">
    <source>
        <dbReference type="Proteomes" id="UP001156921"/>
    </source>
</evidence>
<keyword evidence="2" id="KW-1185">Reference proteome</keyword>
<dbReference type="SUPFAM" id="SSF53756">
    <property type="entry name" value="UDP-Glycosyltransferase/glycogen phosphorylase"/>
    <property type="match status" value="1"/>
</dbReference>
<name>A0ABQ6BEW6_9CAUL</name>
<sequence length="165" mass="18503">MIEAFKKLPTNKHAVFLGDGPWEEWMKEEAGKHANIHVLKPVSPEIVASYSSSADVGVSIANGKSLSYHYGLGNKIFEYSLAGLALIVSDIPEQRIYVENHARGWTIPACALELETLVRSLTRESIMARPERKRFPPSWETERQVLLSIFLELSNSPPSRVDQTL</sequence>
<dbReference type="EMBL" id="BSOY01000002">
    <property type="protein sequence ID" value="GLS00179.1"/>
    <property type="molecule type" value="Genomic_DNA"/>
</dbReference>
<dbReference type="Gene3D" id="3.40.50.2000">
    <property type="entry name" value="Glycogen Phosphorylase B"/>
    <property type="match status" value="1"/>
</dbReference>
<reference evidence="2" key="1">
    <citation type="journal article" date="2019" name="Int. J. Syst. Evol. Microbiol.">
        <title>The Global Catalogue of Microorganisms (GCM) 10K type strain sequencing project: providing services to taxonomists for standard genome sequencing and annotation.</title>
        <authorList>
            <consortium name="The Broad Institute Genomics Platform"/>
            <consortium name="The Broad Institute Genome Sequencing Center for Infectious Disease"/>
            <person name="Wu L."/>
            <person name="Ma J."/>
        </authorList>
    </citation>
    <scope>NUCLEOTIDE SEQUENCE [LARGE SCALE GENOMIC DNA]</scope>
    <source>
        <strain evidence="2">NBRC 110107</strain>
    </source>
</reference>
<gene>
    <name evidence="1" type="ORF">GCM10007859_01830</name>
</gene>
<proteinExistence type="predicted"/>
<organism evidence="1 2">
    <name type="scientific">Brevundimonas denitrificans</name>
    <dbReference type="NCBI Taxonomy" id="1443434"/>
    <lineage>
        <taxon>Bacteria</taxon>
        <taxon>Pseudomonadati</taxon>
        <taxon>Pseudomonadota</taxon>
        <taxon>Alphaproteobacteria</taxon>
        <taxon>Caulobacterales</taxon>
        <taxon>Caulobacteraceae</taxon>
        <taxon>Brevundimonas</taxon>
    </lineage>
</organism>
<evidence type="ECO:0000313" key="1">
    <source>
        <dbReference type="EMBL" id="GLS00179.1"/>
    </source>
</evidence>
<protein>
    <recommendedName>
        <fullName evidence="3">Glycosyl transferase family 1 domain-containing protein</fullName>
    </recommendedName>
</protein>
<evidence type="ECO:0008006" key="3">
    <source>
        <dbReference type="Google" id="ProtNLM"/>
    </source>
</evidence>
<comment type="caution">
    <text evidence="1">The sequence shown here is derived from an EMBL/GenBank/DDBJ whole genome shotgun (WGS) entry which is preliminary data.</text>
</comment>
<dbReference type="Proteomes" id="UP001156921">
    <property type="component" value="Unassembled WGS sequence"/>
</dbReference>